<feature type="transmembrane region" description="Helical" evidence="15">
    <location>
        <begin position="48"/>
        <end position="73"/>
    </location>
</feature>
<evidence type="ECO:0000256" key="12">
    <source>
        <dbReference type="ARBA" id="ARBA00041702"/>
    </source>
</evidence>
<keyword evidence="8" id="KW-0406">Ion transport</keyword>
<keyword evidence="3" id="KW-1003">Cell membrane</keyword>
<dbReference type="PANTHER" id="PTHR11040:SF221">
    <property type="entry name" value="ZINC TRANSPORTER ZIP3"/>
    <property type="match status" value="1"/>
</dbReference>
<proteinExistence type="predicted"/>
<evidence type="ECO:0000256" key="15">
    <source>
        <dbReference type="SAM" id="Phobius"/>
    </source>
</evidence>
<reference evidence="17" key="1">
    <citation type="submission" date="2025-08" db="UniProtKB">
        <authorList>
            <consortium name="RefSeq"/>
        </authorList>
    </citation>
    <scope>IDENTIFICATION</scope>
    <source>
        <tissue evidence="17">Muscle</tissue>
    </source>
</reference>
<dbReference type="GeneID" id="106459194"/>
<evidence type="ECO:0000256" key="7">
    <source>
        <dbReference type="ARBA" id="ARBA00022989"/>
    </source>
</evidence>
<evidence type="ECO:0000256" key="11">
    <source>
        <dbReference type="ARBA" id="ARBA00039395"/>
    </source>
</evidence>
<feature type="region of interest" description="Disordered" evidence="14">
    <location>
        <begin position="230"/>
        <end position="258"/>
    </location>
</feature>
<accession>A0ABM1SCH3</accession>
<evidence type="ECO:0000256" key="2">
    <source>
        <dbReference type="ARBA" id="ARBA00022448"/>
    </source>
</evidence>
<evidence type="ECO:0000256" key="14">
    <source>
        <dbReference type="SAM" id="MobiDB-lite"/>
    </source>
</evidence>
<feature type="transmembrane region" description="Helical" evidence="15">
    <location>
        <begin position="85"/>
        <end position="109"/>
    </location>
</feature>
<sequence length="424" mass="46553">MYAPVNMSETLEQLNQTYLDQMNVSTRFPCNKLVKKNLMEYYPGVELVAAQVISSMGMFGSMLASFMVPYFCVARWPETLRGPRYQLALSLANCFSGGVFLATFFVGLLPEVREMFELVLELKSIHTTIPITECMVFVGFALALLIEQVVLDYQENKTSELSPPSNAYVNLDKTNWGDRQNNSDLDRSKRLLKSQSQESLLSVAGHSTDEEDTYYNTRITLSNRICEVSGVEPASSDQETPPLTTGRPGHTTSHGHSHADIGKLMHQESGVRFLLLVLSLTVHSIFEGLALGLQTNVGTLLNLFLGVAIHELLVAFSMGVNVARLKLSRGATLRFSVLFSASIPTGQIVGLCVGRNQSIGGQTVSAVLQAIAAGTFIHVIFMEVIPSEFKDGGHRLIKVFVLFIGFLLLLGCTIVLNESIGHTH</sequence>
<dbReference type="Proteomes" id="UP000694941">
    <property type="component" value="Unplaced"/>
</dbReference>
<dbReference type="PANTHER" id="PTHR11040">
    <property type="entry name" value="ZINC/IRON TRANSPORTER"/>
    <property type="match status" value="1"/>
</dbReference>
<keyword evidence="16" id="KW-1185">Reference proteome</keyword>
<comment type="subcellular location">
    <subcellularLocation>
        <location evidence="1">Apical cell membrane</location>
        <topology evidence="1">Multi-pass membrane protein</topology>
    </subcellularLocation>
</comment>
<evidence type="ECO:0000256" key="1">
    <source>
        <dbReference type="ARBA" id="ARBA00004424"/>
    </source>
</evidence>
<organism evidence="16 17">
    <name type="scientific">Limulus polyphemus</name>
    <name type="common">Atlantic horseshoe crab</name>
    <dbReference type="NCBI Taxonomy" id="6850"/>
    <lineage>
        <taxon>Eukaryota</taxon>
        <taxon>Metazoa</taxon>
        <taxon>Ecdysozoa</taxon>
        <taxon>Arthropoda</taxon>
        <taxon>Chelicerata</taxon>
        <taxon>Merostomata</taxon>
        <taxon>Xiphosura</taxon>
        <taxon>Limulidae</taxon>
        <taxon>Limulus</taxon>
    </lineage>
</organism>
<evidence type="ECO:0000256" key="9">
    <source>
        <dbReference type="ARBA" id="ARBA00023136"/>
    </source>
</evidence>
<keyword evidence="2" id="KW-0813">Transport</keyword>
<keyword evidence="4 15" id="KW-0812">Transmembrane</keyword>
<evidence type="ECO:0000256" key="5">
    <source>
        <dbReference type="ARBA" id="ARBA00022833"/>
    </source>
</evidence>
<gene>
    <name evidence="17" type="primary">LOC106459194</name>
</gene>
<feature type="transmembrane region" description="Helical" evidence="15">
    <location>
        <begin position="397"/>
        <end position="416"/>
    </location>
</feature>
<evidence type="ECO:0000256" key="8">
    <source>
        <dbReference type="ARBA" id="ARBA00023065"/>
    </source>
</evidence>
<feature type="transmembrane region" description="Helical" evidence="15">
    <location>
        <begin position="299"/>
        <end position="323"/>
    </location>
</feature>
<feature type="transmembrane region" description="Helical" evidence="15">
    <location>
        <begin position="273"/>
        <end position="293"/>
    </location>
</feature>
<evidence type="ECO:0000256" key="13">
    <source>
        <dbReference type="ARBA" id="ARBA00042778"/>
    </source>
</evidence>
<dbReference type="InterPro" id="IPR003689">
    <property type="entry name" value="ZIP"/>
</dbReference>
<evidence type="ECO:0000256" key="4">
    <source>
        <dbReference type="ARBA" id="ARBA00022692"/>
    </source>
</evidence>
<comment type="catalytic activity">
    <reaction evidence="10">
        <text>Zn(2+)(in) = Zn(2+)(out)</text>
        <dbReference type="Rhea" id="RHEA:29351"/>
        <dbReference type="ChEBI" id="CHEBI:29105"/>
    </reaction>
    <physiologicalReaction direction="left-to-right" evidence="10">
        <dbReference type="Rhea" id="RHEA:29352"/>
    </physiologicalReaction>
</comment>
<dbReference type="Pfam" id="PF02535">
    <property type="entry name" value="Zip"/>
    <property type="match status" value="1"/>
</dbReference>
<evidence type="ECO:0000256" key="6">
    <source>
        <dbReference type="ARBA" id="ARBA00022906"/>
    </source>
</evidence>
<evidence type="ECO:0000313" key="16">
    <source>
        <dbReference type="Proteomes" id="UP000694941"/>
    </source>
</evidence>
<feature type="transmembrane region" description="Helical" evidence="15">
    <location>
        <begin position="366"/>
        <end position="385"/>
    </location>
</feature>
<keyword evidence="6" id="KW-0864">Zinc transport</keyword>
<name>A0ABM1SCH3_LIMPO</name>
<feature type="transmembrane region" description="Helical" evidence="15">
    <location>
        <begin position="129"/>
        <end position="151"/>
    </location>
</feature>
<keyword evidence="9 15" id="KW-0472">Membrane</keyword>
<keyword evidence="5" id="KW-0862">Zinc</keyword>
<evidence type="ECO:0000313" key="17">
    <source>
        <dbReference type="RefSeq" id="XP_022241328.1"/>
    </source>
</evidence>
<keyword evidence="7 15" id="KW-1133">Transmembrane helix</keyword>
<dbReference type="RefSeq" id="XP_022241328.1">
    <property type="nucleotide sequence ID" value="XM_022385620.1"/>
</dbReference>
<feature type="transmembrane region" description="Helical" evidence="15">
    <location>
        <begin position="335"/>
        <end position="354"/>
    </location>
</feature>
<evidence type="ECO:0000256" key="3">
    <source>
        <dbReference type="ARBA" id="ARBA00022475"/>
    </source>
</evidence>
<evidence type="ECO:0000256" key="10">
    <source>
        <dbReference type="ARBA" id="ARBA00036307"/>
    </source>
</evidence>
<protein>
    <recommendedName>
        <fullName evidence="11">Zinc transporter ZIP3</fullName>
    </recommendedName>
    <alternativeName>
        <fullName evidence="13">Solute carrier family 39 member 3</fullName>
    </alternativeName>
    <alternativeName>
        <fullName evidence="12">Zrt- and Irt-like protein 3</fullName>
    </alternativeName>
</protein>